<evidence type="ECO:0000313" key="3">
    <source>
        <dbReference type="Proteomes" id="UP000224291"/>
    </source>
</evidence>
<protein>
    <submittedName>
        <fullName evidence="2">Uncharacterized protein</fullName>
    </submittedName>
</protein>
<dbReference type="RefSeq" id="YP_010077785.1">
    <property type="nucleotide sequence ID" value="NC_054952.1"/>
</dbReference>
<sequence length="116" mass="13643">MLLAGNKTVSNEEMDIIVKTILDYVFGETPYKIQSTERLRTCLEVIVEYHRRGFVIEDEFQIPFAAFFDENPIYVYEESVIQRQIDDQEATIHGAQRAIINLNNDLRKLKERFNVD</sequence>
<dbReference type="KEGG" id="vg:65066701"/>
<evidence type="ECO:0000313" key="2">
    <source>
        <dbReference type="EMBL" id="AKO61592.1"/>
    </source>
</evidence>
<feature type="coiled-coil region" evidence="1">
    <location>
        <begin position="85"/>
        <end position="112"/>
    </location>
</feature>
<keyword evidence="1" id="KW-0175">Coiled coil</keyword>
<proteinExistence type="predicted"/>
<dbReference type="GeneID" id="65066701"/>
<reference evidence="2 3" key="1">
    <citation type="submission" date="2015-05" db="EMBL/GenBank/DDBJ databases">
        <authorList>
            <person name="Liu X."/>
            <person name="Tong Y."/>
            <person name="Huang Y."/>
            <person name="Fan H."/>
            <person name="An X."/>
            <person name="Mi Z."/>
            <person name="Zhang Z."/>
        </authorList>
    </citation>
    <scope>NUCLEOTIDE SEQUENCE [LARGE SCALE GENOMIC DNA]</scope>
</reference>
<organism evidence="2 3">
    <name type="scientific">Stenotrophomonas phage IME-SM1</name>
    <dbReference type="NCBI Taxonomy" id="1654717"/>
    <lineage>
        <taxon>Viruses</taxon>
        <taxon>Duplodnaviria</taxon>
        <taxon>Heunggongvirae</taxon>
        <taxon>Uroviricota</taxon>
        <taxon>Caudoviricetes</taxon>
        <taxon>Menderavirus</taxon>
        <taxon>Menderavirus IMESM1</taxon>
    </lineage>
</organism>
<dbReference type="Proteomes" id="UP000224291">
    <property type="component" value="Segment"/>
</dbReference>
<accession>A0A0H4INJ8</accession>
<evidence type="ECO:0000256" key="1">
    <source>
        <dbReference type="SAM" id="Coils"/>
    </source>
</evidence>
<name>A0A0H4INJ8_9CAUD</name>
<keyword evidence="3" id="KW-1185">Reference proteome</keyword>
<dbReference type="EMBL" id="KR560069">
    <property type="protein sequence ID" value="AKO61592.1"/>
    <property type="molecule type" value="Genomic_DNA"/>
</dbReference>